<keyword evidence="3" id="KW-0378">Hydrolase</keyword>
<evidence type="ECO:0000313" key="6">
    <source>
        <dbReference type="EMBL" id="CAB4648140.1"/>
    </source>
</evidence>
<dbReference type="InterPro" id="IPR001478">
    <property type="entry name" value="PDZ"/>
</dbReference>
<dbReference type="AlphaFoldDB" id="A0A6J6KEG0"/>
<keyword evidence="4" id="KW-1133">Transmembrane helix</keyword>
<protein>
    <submittedName>
        <fullName evidence="6">Unannotated protein</fullName>
    </submittedName>
</protein>
<gene>
    <name evidence="6" type="ORF">UFOPK2171_00502</name>
</gene>
<dbReference type="PANTHER" id="PTHR43343">
    <property type="entry name" value="PEPTIDASE S12"/>
    <property type="match status" value="1"/>
</dbReference>
<feature type="transmembrane region" description="Helical" evidence="4">
    <location>
        <begin position="61"/>
        <end position="83"/>
    </location>
</feature>
<dbReference type="PRINTS" id="PR00834">
    <property type="entry name" value="PROTEASES2C"/>
</dbReference>
<keyword evidence="4" id="KW-0472">Membrane</keyword>
<dbReference type="Pfam" id="PF13365">
    <property type="entry name" value="Trypsin_2"/>
    <property type="match status" value="1"/>
</dbReference>
<dbReference type="InterPro" id="IPR051201">
    <property type="entry name" value="Chloro_Bact_Ser_Proteases"/>
</dbReference>
<evidence type="ECO:0000256" key="1">
    <source>
        <dbReference type="ARBA" id="ARBA00010541"/>
    </source>
</evidence>
<dbReference type="InterPro" id="IPR001940">
    <property type="entry name" value="Peptidase_S1C"/>
</dbReference>
<evidence type="ECO:0000259" key="5">
    <source>
        <dbReference type="PROSITE" id="PS50106"/>
    </source>
</evidence>
<dbReference type="SUPFAM" id="SSF50494">
    <property type="entry name" value="Trypsin-like serine proteases"/>
    <property type="match status" value="1"/>
</dbReference>
<name>A0A6J6KEG0_9ZZZZ</name>
<dbReference type="InterPro" id="IPR036034">
    <property type="entry name" value="PDZ_sf"/>
</dbReference>
<dbReference type="PROSITE" id="PS50106">
    <property type="entry name" value="PDZ"/>
    <property type="match status" value="1"/>
</dbReference>
<accession>A0A6J6KEG0</accession>
<evidence type="ECO:0000256" key="4">
    <source>
        <dbReference type="SAM" id="Phobius"/>
    </source>
</evidence>
<sequence length="405" mass="40468">MTQTPEDPQNLPETPSTVDLSNLQATQVAVASLPTPTFVYTPPVMFSEQSAGSASPAVKKAIIAGVISGLLAGMIGFMGASMIGNTPAPSISLPASSGDTSPRADDSIAGIAQAVLPVVVSIDVSSTQGSGTGSGFIIRSTANESFVLTNNHVVDGAGGSQDITVTFQDQTQETATIVGTDASYDLAVLRIDRGNLPVAALGDSDDVVVGDATIAIGSPLGLTGTVTSGIVSALNRPVTAGDATDVSFISAIQTDAAINPGNSGGPLVNSRGEVIGINSAIATTGSSVSGQSGSIGLGFAIPINQARRVATELIETGSSSYPVIGVQLDMSYEGQGALVQSVVEGGPASETELAAGDVITAIDGVKVSDGTELVVRIRAKNPGDVVELTLEDGSVIEVTLGSDQT</sequence>
<comment type="similarity">
    <text evidence="1">Belongs to the peptidase S1C family.</text>
</comment>
<dbReference type="InterPro" id="IPR009003">
    <property type="entry name" value="Peptidase_S1_PA"/>
</dbReference>
<dbReference type="EMBL" id="CAEZWD010000046">
    <property type="protein sequence ID" value="CAB4648140.1"/>
    <property type="molecule type" value="Genomic_DNA"/>
</dbReference>
<proteinExistence type="inferred from homology"/>
<keyword evidence="2" id="KW-0645">Protease</keyword>
<dbReference type="PANTHER" id="PTHR43343:SF3">
    <property type="entry name" value="PROTEASE DO-LIKE 8, CHLOROPLASTIC"/>
    <property type="match status" value="1"/>
</dbReference>
<dbReference type="Gene3D" id="2.30.42.10">
    <property type="match status" value="1"/>
</dbReference>
<dbReference type="Pfam" id="PF13180">
    <property type="entry name" value="PDZ_2"/>
    <property type="match status" value="1"/>
</dbReference>
<evidence type="ECO:0000256" key="3">
    <source>
        <dbReference type="ARBA" id="ARBA00022801"/>
    </source>
</evidence>
<dbReference type="InterPro" id="IPR043504">
    <property type="entry name" value="Peptidase_S1_PA_chymotrypsin"/>
</dbReference>
<feature type="domain" description="PDZ" evidence="5">
    <location>
        <begin position="310"/>
        <end position="394"/>
    </location>
</feature>
<organism evidence="6">
    <name type="scientific">freshwater metagenome</name>
    <dbReference type="NCBI Taxonomy" id="449393"/>
    <lineage>
        <taxon>unclassified sequences</taxon>
        <taxon>metagenomes</taxon>
        <taxon>ecological metagenomes</taxon>
    </lineage>
</organism>
<dbReference type="GO" id="GO:0004252">
    <property type="term" value="F:serine-type endopeptidase activity"/>
    <property type="evidence" value="ECO:0007669"/>
    <property type="project" value="InterPro"/>
</dbReference>
<dbReference type="SUPFAM" id="SSF50156">
    <property type="entry name" value="PDZ domain-like"/>
    <property type="match status" value="1"/>
</dbReference>
<evidence type="ECO:0000256" key="2">
    <source>
        <dbReference type="ARBA" id="ARBA00022670"/>
    </source>
</evidence>
<keyword evidence="4" id="KW-0812">Transmembrane</keyword>
<dbReference type="SMART" id="SM00228">
    <property type="entry name" value="PDZ"/>
    <property type="match status" value="1"/>
</dbReference>
<dbReference type="GO" id="GO:0006508">
    <property type="term" value="P:proteolysis"/>
    <property type="evidence" value="ECO:0007669"/>
    <property type="project" value="UniProtKB-KW"/>
</dbReference>
<dbReference type="Gene3D" id="2.40.10.10">
    <property type="entry name" value="Trypsin-like serine proteases"/>
    <property type="match status" value="2"/>
</dbReference>
<reference evidence="6" key="1">
    <citation type="submission" date="2020-05" db="EMBL/GenBank/DDBJ databases">
        <authorList>
            <person name="Chiriac C."/>
            <person name="Salcher M."/>
            <person name="Ghai R."/>
            <person name="Kavagutti S V."/>
        </authorList>
    </citation>
    <scope>NUCLEOTIDE SEQUENCE</scope>
</reference>